<keyword evidence="1" id="KW-0472">Membrane</keyword>
<feature type="transmembrane region" description="Helical" evidence="1">
    <location>
        <begin position="110"/>
        <end position="130"/>
    </location>
</feature>
<feature type="transmembrane region" description="Helical" evidence="1">
    <location>
        <begin position="215"/>
        <end position="235"/>
    </location>
</feature>
<name>A0A517PBM8_9PLAN</name>
<keyword evidence="1" id="KW-1133">Transmembrane helix</keyword>
<feature type="transmembrane region" description="Helical" evidence="1">
    <location>
        <begin position="256"/>
        <end position="277"/>
    </location>
</feature>
<organism evidence="2 3">
    <name type="scientific">Alienimonas californiensis</name>
    <dbReference type="NCBI Taxonomy" id="2527989"/>
    <lineage>
        <taxon>Bacteria</taxon>
        <taxon>Pseudomonadati</taxon>
        <taxon>Planctomycetota</taxon>
        <taxon>Planctomycetia</taxon>
        <taxon>Planctomycetales</taxon>
        <taxon>Planctomycetaceae</taxon>
        <taxon>Alienimonas</taxon>
    </lineage>
</organism>
<feature type="transmembrane region" description="Helical" evidence="1">
    <location>
        <begin position="316"/>
        <end position="337"/>
    </location>
</feature>
<dbReference type="KEGG" id="acaf:CA12_28690"/>
<feature type="transmembrane region" description="Helical" evidence="1">
    <location>
        <begin position="27"/>
        <end position="47"/>
    </location>
</feature>
<keyword evidence="1" id="KW-0812">Transmembrane</keyword>
<evidence type="ECO:0000256" key="1">
    <source>
        <dbReference type="SAM" id="Phobius"/>
    </source>
</evidence>
<reference evidence="2 3" key="1">
    <citation type="submission" date="2019-02" db="EMBL/GenBank/DDBJ databases">
        <title>Deep-cultivation of Planctomycetes and their phenomic and genomic characterization uncovers novel biology.</title>
        <authorList>
            <person name="Wiegand S."/>
            <person name="Jogler M."/>
            <person name="Boedeker C."/>
            <person name="Pinto D."/>
            <person name="Vollmers J."/>
            <person name="Rivas-Marin E."/>
            <person name="Kohn T."/>
            <person name="Peeters S.H."/>
            <person name="Heuer A."/>
            <person name="Rast P."/>
            <person name="Oberbeckmann S."/>
            <person name="Bunk B."/>
            <person name="Jeske O."/>
            <person name="Meyerdierks A."/>
            <person name="Storesund J.E."/>
            <person name="Kallscheuer N."/>
            <person name="Luecker S."/>
            <person name="Lage O.M."/>
            <person name="Pohl T."/>
            <person name="Merkel B.J."/>
            <person name="Hornburger P."/>
            <person name="Mueller R.-W."/>
            <person name="Bruemmer F."/>
            <person name="Labrenz M."/>
            <person name="Spormann A.M."/>
            <person name="Op den Camp H."/>
            <person name="Overmann J."/>
            <person name="Amann R."/>
            <person name="Jetten M.S.M."/>
            <person name="Mascher T."/>
            <person name="Medema M.H."/>
            <person name="Devos D.P."/>
            <person name="Kaster A.-K."/>
            <person name="Ovreas L."/>
            <person name="Rohde M."/>
            <person name="Galperin M.Y."/>
            <person name="Jogler C."/>
        </authorList>
    </citation>
    <scope>NUCLEOTIDE SEQUENCE [LARGE SCALE GENOMIC DNA]</scope>
    <source>
        <strain evidence="2 3">CA12</strain>
    </source>
</reference>
<feature type="transmembrane region" description="Helical" evidence="1">
    <location>
        <begin position="178"/>
        <end position="203"/>
    </location>
</feature>
<dbReference type="EMBL" id="CP036265">
    <property type="protein sequence ID" value="QDT16762.1"/>
    <property type="molecule type" value="Genomic_DNA"/>
</dbReference>
<gene>
    <name evidence="2" type="ORF">CA12_28690</name>
</gene>
<accession>A0A517PBM8</accession>
<dbReference type="AlphaFoldDB" id="A0A517PBM8"/>
<proteinExistence type="predicted"/>
<evidence type="ECO:0000313" key="2">
    <source>
        <dbReference type="EMBL" id="QDT16762.1"/>
    </source>
</evidence>
<dbReference type="Proteomes" id="UP000318741">
    <property type="component" value="Chromosome"/>
</dbReference>
<evidence type="ECO:0000313" key="3">
    <source>
        <dbReference type="Proteomes" id="UP000318741"/>
    </source>
</evidence>
<feature type="transmembrane region" description="Helical" evidence="1">
    <location>
        <begin position="142"/>
        <end position="166"/>
    </location>
</feature>
<feature type="transmembrane region" description="Helical" evidence="1">
    <location>
        <begin position="358"/>
        <end position="377"/>
    </location>
</feature>
<protein>
    <submittedName>
        <fullName evidence="2">Uncharacterized protein</fullName>
    </submittedName>
</protein>
<keyword evidence="3" id="KW-1185">Reference proteome</keyword>
<sequence length="385" mass="42637">MTGKCHQAMCRRTPEQLQVNMELVSSALSLLGGIIGIGLLYIAVFLYDDEHGQMQNRLEHWWLKMQDYSEMTVGRHVVFARRVCTTLGEHFDRLFGESVFSIRSVAVSSAYSLAAFGFVFFLLLLYLFAIHFADTAPAPVPYFAFAASVTYPVAMLAAIAWCVFFLELMHRCITQPSYGYLTLVGTFAAAPLWFFTSWCWYAAVEPPAPTAQLVVRALIATAALACAVLSDWLLIGTTRYCLRACADFRSFPTIMLSLAANLAIAMIFFAVPAWVFLGTLNPFSGIASLALTTEFAERLQRPVAFFATLASLNVTVLIPTLAFVSVSVTLILHRIAWRLINRPIYAVAEMSIAKRKKLCASVAITLLVPSVSGFGTWGKWLMEII</sequence>